<keyword evidence="2" id="KW-0812">Transmembrane</keyword>
<keyword evidence="4" id="KW-1185">Reference proteome</keyword>
<sequence length="212" mass="23227">MATNPKDIEAQLSEESPPPAYDSTANNAPPKYTSPDAKTDSDGHVDFCKKLLIILCSTIGCTILIAIVLAIPVTMIVMGAVHKDNCPAERMIPIYLIVGGAFGIVKNLSSLMQRCMNKDKEDGDEQNAKTNPFDSILNCFLFAWFIAGNVWIYRTKDEWTSDPVAANYCDPSLYWFAFWLTTSTYILMGTMCCCICFGGILATCCGAISGEK</sequence>
<evidence type="ECO:0000313" key="3">
    <source>
        <dbReference type="EMBL" id="WAR00921.1"/>
    </source>
</evidence>
<feature type="transmembrane region" description="Helical" evidence="2">
    <location>
        <begin position="173"/>
        <end position="202"/>
    </location>
</feature>
<proteinExistence type="predicted"/>
<evidence type="ECO:0000313" key="4">
    <source>
        <dbReference type="Proteomes" id="UP001164746"/>
    </source>
</evidence>
<keyword evidence="2" id="KW-1133">Transmembrane helix</keyword>
<name>A0ABY7DW44_MYAAR</name>
<feature type="transmembrane region" description="Helical" evidence="2">
    <location>
        <begin position="92"/>
        <end position="112"/>
    </location>
</feature>
<dbReference type="Proteomes" id="UP001164746">
    <property type="component" value="Chromosome 3"/>
</dbReference>
<dbReference type="EMBL" id="CP111014">
    <property type="protein sequence ID" value="WAR00921.1"/>
    <property type="molecule type" value="Genomic_DNA"/>
</dbReference>
<evidence type="ECO:0000256" key="2">
    <source>
        <dbReference type="SAM" id="Phobius"/>
    </source>
</evidence>
<reference evidence="3" key="1">
    <citation type="submission" date="2022-11" db="EMBL/GenBank/DDBJ databases">
        <title>Centuries of genome instability and evolution in soft-shell clam transmissible cancer (bioRxiv).</title>
        <authorList>
            <person name="Hart S.F.M."/>
            <person name="Yonemitsu M.A."/>
            <person name="Giersch R.M."/>
            <person name="Beal B.F."/>
            <person name="Arriagada G."/>
            <person name="Davis B.W."/>
            <person name="Ostrander E.A."/>
            <person name="Goff S.P."/>
            <person name="Metzger M.J."/>
        </authorList>
    </citation>
    <scope>NUCLEOTIDE SEQUENCE</scope>
    <source>
        <strain evidence="3">MELC-2E11</strain>
        <tissue evidence="3">Siphon/mantle</tissue>
    </source>
</reference>
<feature type="transmembrane region" description="Helical" evidence="2">
    <location>
        <begin position="133"/>
        <end position="153"/>
    </location>
</feature>
<feature type="transmembrane region" description="Helical" evidence="2">
    <location>
        <begin position="51"/>
        <end position="80"/>
    </location>
</feature>
<accession>A0ABY7DW44</accession>
<feature type="region of interest" description="Disordered" evidence="1">
    <location>
        <begin position="1"/>
        <end position="41"/>
    </location>
</feature>
<protein>
    <submittedName>
        <fullName evidence="3">TM272-like protein</fullName>
    </submittedName>
</protein>
<gene>
    <name evidence="3" type="ORF">MAR_025293</name>
</gene>
<dbReference type="PANTHER" id="PTHR33444">
    <property type="entry name" value="SI:DKEY-19B23.12-RELATED"/>
    <property type="match status" value="1"/>
</dbReference>
<keyword evidence="2" id="KW-0472">Membrane</keyword>
<dbReference type="InterPro" id="IPR040350">
    <property type="entry name" value="TMEM272"/>
</dbReference>
<dbReference type="PANTHER" id="PTHR33444:SF2">
    <property type="entry name" value="MARVEL DOMAIN-CONTAINING PROTEIN"/>
    <property type="match status" value="1"/>
</dbReference>
<organism evidence="3 4">
    <name type="scientific">Mya arenaria</name>
    <name type="common">Soft-shell clam</name>
    <dbReference type="NCBI Taxonomy" id="6604"/>
    <lineage>
        <taxon>Eukaryota</taxon>
        <taxon>Metazoa</taxon>
        <taxon>Spiralia</taxon>
        <taxon>Lophotrochozoa</taxon>
        <taxon>Mollusca</taxon>
        <taxon>Bivalvia</taxon>
        <taxon>Autobranchia</taxon>
        <taxon>Heteroconchia</taxon>
        <taxon>Euheterodonta</taxon>
        <taxon>Imparidentia</taxon>
        <taxon>Neoheterodontei</taxon>
        <taxon>Myida</taxon>
        <taxon>Myoidea</taxon>
        <taxon>Myidae</taxon>
        <taxon>Mya</taxon>
    </lineage>
</organism>
<evidence type="ECO:0000256" key="1">
    <source>
        <dbReference type="SAM" id="MobiDB-lite"/>
    </source>
</evidence>